<feature type="compositionally biased region" description="Acidic residues" evidence="1">
    <location>
        <begin position="122"/>
        <end position="144"/>
    </location>
</feature>
<reference evidence="3 4" key="1">
    <citation type="submission" date="2024-08" db="EMBL/GenBank/DDBJ databases">
        <authorList>
            <person name="Cucini C."/>
            <person name="Frati F."/>
        </authorList>
    </citation>
    <scope>NUCLEOTIDE SEQUENCE [LARGE SCALE GENOMIC DNA]</scope>
</reference>
<keyword evidence="2" id="KW-1133">Transmembrane helix</keyword>
<evidence type="ECO:0000313" key="4">
    <source>
        <dbReference type="Proteomes" id="UP001642540"/>
    </source>
</evidence>
<proteinExistence type="predicted"/>
<keyword evidence="4" id="KW-1185">Reference proteome</keyword>
<evidence type="ECO:0000256" key="2">
    <source>
        <dbReference type="SAM" id="Phobius"/>
    </source>
</evidence>
<feature type="compositionally biased region" description="Polar residues" evidence="1">
    <location>
        <begin position="164"/>
        <end position="190"/>
    </location>
</feature>
<accession>A0ABP1QDV7</accession>
<dbReference type="Proteomes" id="UP001642540">
    <property type="component" value="Unassembled WGS sequence"/>
</dbReference>
<dbReference type="EMBL" id="CAXLJM020000031">
    <property type="protein sequence ID" value="CAL8099255.1"/>
    <property type="molecule type" value="Genomic_DNA"/>
</dbReference>
<organism evidence="3 4">
    <name type="scientific">Orchesella dallaii</name>
    <dbReference type="NCBI Taxonomy" id="48710"/>
    <lineage>
        <taxon>Eukaryota</taxon>
        <taxon>Metazoa</taxon>
        <taxon>Ecdysozoa</taxon>
        <taxon>Arthropoda</taxon>
        <taxon>Hexapoda</taxon>
        <taxon>Collembola</taxon>
        <taxon>Entomobryomorpha</taxon>
        <taxon>Entomobryoidea</taxon>
        <taxon>Orchesellidae</taxon>
        <taxon>Orchesellinae</taxon>
        <taxon>Orchesella</taxon>
    </lineage>
</organism>
<feature type="compositionally biased region" description="Low complexity" evidence="1">
    <location>
        <begin position="150"/>
        <end position="159"/>
    </location>
</feature>
<evidence type="ECO:0000256" key="1">
    <source>
        <dbReference type="SAM" id="MobiDB-lite"/>
    </source>
</evidence>
<name>A0ABP1QDV7_9HEXA</name>
<evidence type="ECO:0000313" key="3">
    <source>
        <dbReference type="EMBL" id="CAL8099255.1"/>
    </source>
</evidence>
<comment type="caution">
    <text evidence="3">The sequence shown here is derived from an EMBL/GenBank/DDBJ whole genome shotgun (WGS) entry which is preliminary data.</text>
</comment>
<sequence length="190" mass="21016">MRWNSGFSSVLLISVMVFLLVALVSTEARLRKRKFDGDFEFADEEETKSNRKEGKKTWILDPGSDLCQALKCKKKELCLLEDEFTAVCVSKKELHKNGDVIIPKSKLKESTSAKLDETDSKEYDEDEDDDSDYYDDDDDSDEDLLPNTASSSSSNNNNNKLDKTSGSAASNGLPASSSDLLNSASGNSFK</sequence>
<feature type="compositionally biased region" description="Basic and acidic residues" evidence="1">
    <location>
        <begin position="111"/>
        <end position="121"/>
    </location>
</feature>
<protein>
    <submittedName>
        <fullName evidence="3">Uncharacterized protein</fullName>
    </submittedName>
</protein>
<gene>
    <name evidence="3" type="ORF">ODALV1_LOCUS10189</name>
</gene>
<feature type="region of interest" description="Disordered" evidence="1">
    <location>
        <begin position="111"/>
        <end position="190"/>
    </location>
</feature>
<keyword evidence="2" id="KW-0812">Transmembrane</keyword>
<keyword evidence="2" id="KW-0472">Membrane</keyword>
<feature type="transmembrane region" description="Helical" evidence="2">
    <location>
        <begin position="6"/>
        <end position="24"/>
    </location>
</feature>